<dbReference type="Gene3D" id="3.30.930.10">
    <property type="entry name" value="Bira Bifunctional Protein, Domain 2"/>
    <property type="match status" value="1"/>
</dbReference>
<feature type="domain" description="BPL/LPL catalytic" evidence="6">
    <location>
        <begin position="30"/>
        <end position="204"/>
    </location>
</feature>
<dbReference type="Gene3D" id="2.30.30.100">
    <property type="match status" value="1"/>
</dbReference>
<reference evidence="7 8" key="1">
    <citation type="submission" date="2020-08" db="EMBL/GenBank/DDBJ databases">
        <title>Sequencing the genomes of 1000 actinobacteria strains.</title>
        <authorList>
            <person name="Klenk H.-P."/>
        </authorList>
    </citation>
    <scope>NUCLEOTIDE SEQUENCE [LARGE SCALE GENOMIC DNA]</scope>
    <source>
        <strain evidence="7 8">DSM 45258</strain>
    </source>
</reference>
<evidence type="ECO:0000256" key="3">
    <source>
        <dbReference type="ARBA" id="ARBA00022840"/>
    </source>
</evidence>
<dbReference type="GO" id="GO:0004077">
    <property type="term" value="F:biotin--[biotin carboxyl-carrier protein] ligase activity"/>
    <property type="evidence" value="ECO:0007669"/>
    <property type="project" value="UniProtKB-EC"/>
</dbReference>
<dbReference type="PROSITE" id="PS51733">
    <property type="entry name" value="BPL_LPL_CATALYTIC"/>
    <property type="match status" value="1"/>
</dbReference>
<evidence type="ECO:0000256" key="4">
    <source>
        <dbReference type="ARBA" id="ARBA00023267"/>
    </source>
</evidence>
<evidence type="ECO:0000313" key="8">
    <source>
        <dbReference type="Proteomes" id="UP000567922"/>
    </source>
</evidence>
<dbReference type="GO" id="GO:0005524">
    <property type="term" value="F:ATP binding"/>
    <property type="evidence" value="ECO:0007669"/>
    <property type="project" value="UniProtKB-KW"/>
</dbReference>
<dbReference type="AlphaFoldDB" id="A0A839RG77"/>
<dbReference type="InterPro" id="IPR004143">
    <property type="entry name" value="BPL_LPL_catalytic"/>
</dbReference>
<evidence type="ECO:0000256" key="2">
    <source>
        <dbReference type="ARBA" id="ARBA00022741"/>
    </source>
</evidence>
<sequence length="276" mass="28958">MAHAQSGPLSAQEIRSQLESECSKASDFWDTIDVVSETGSTNADLLVQAANGTDRAVLLAEQQTAGRGRHDRTWVTRPGSGLIMSVLFRPVGVEPARLGWIPLLTGVAVARALREAAGVDARLKWPNDILVGERKIAGILAEVAAQPGTPGVVVGFGINVRLAENELPVPTATSLMIEGAPSVDRNLLAAAALKELATRLDNWMAAGGGDSEVAAEYVAWCVTLGQQVRVSLPGDESLYGRAERIDASGRLVVRPDSGGEVVSVSAGDVTHVRPAE</sequence>
<dbReference type="InterPro" id="IPR003142">
    <property type="entry name" value="BPL_C"/>
</dbReference>
<dbReference type="InterPro" id="IPR045864">
    <property type="entry name" value="aa-tRNA-synth_II/BPL/LPL"/>
</dbReference>
<evidence type="ECO:0000256" key="5">
    <source>
        <dbReference type="ARBA" id="ARBA00024227"/>
    </source>
</evidence>
<evidence type="ECO:0000313" key="7">
    <source>
        <dbReference type="EMBL" id="MBB3035605.1"/>
    </source>
</evidence>
<accession>A0A839RG77</accession>
<dbReference type="RefSeq" id="WP_064440637.1">
    <property type="nucleotide sequence ID" value="NZ_BDDI01000009.1"/>
</dbReference>
<proteinExistence type="predicted"/>
<dbReference type="InterPro" id="IPR008988">
    <property type="entry name" value="Transcriptional_repressor_C"/>
</dbReference>
<dbReference type="NCBIfam" id="TIGR00121">
    <property type="entry name" value="birA_ligase"/>
    <property type="match status" value="1"/>
</dbReference>
<keyword evidence="2" id="KW-0547">Nucleotide-binding</keyword>
<keyword evidence="8" id="KW-1185">Reference proteome</keyword>
<organism evidence="7 8">
    <name type="scientific">Hoyosella altamirensis</name>
    <dbReference type="NCBI Taxonomy" id="616997"/>
    <lineage>
        <taxon>Bacteria</taxon>
        <taxon>Bacillati</taxon>
        <taxon>Actinomycetota</taxon>
        <taxon>Actinomycetes</taxon>
        <taxon>Mycobacteriales</taxon>
        <taxon>Hoyosellaceae</taxon>
        <taxon>Hoyosella</taxon>
    </lineage>
</organism>
<dbReference type="EMBL" id="JACHWS010000001">
    <property type="protein sequence ID" value="MBB3035605.1"/>
    <property type="molecule type" value="Genomic_DNA"/>
</dbReference>
<dbReference type="GO" id="GO:0005737">
    <property type="term" value="C:cytoplasm"/>
    <property type="evidence" value="ECO:0007669"/>
    <property type="project" value="TreeGrafter"/>
</dbReference>
<dbReference type="PANTHER" id="PTHR12835">
    <property type="entry name" value="BIOTIN PROTEIN LIGASE"/>
    <property type="match status" value="1"/>
</dbReference>
<keyword evidence="4" id="KW-0092">Biotin</keyword>
<comment type="caution">
    <text evidence="7">The sequence shown here is derived from an EMBL/GenBank/DDBJ whole genome shotgun (WGS) entry which is preliminary data.</text>
</comment>
<dbReference type="InterPro" id="IPR004408">
    <property type="entry name" value="Biotin_CoA_COase_ligase"/>
</dbReference>
<keyword evidence="3" id="KW-0067">ATP-binding</keyword>
<dbReference type="SUPFAM" id="SSF50037">
    <property type="entry name" value="C-terminal domain of transcriptional repressors"/>
    <property type="match status" value="1"/>
</dbReference>
<dbReference type="SUPFAM" id="SSF55681">
    <property type="entry name" value="Class II aaRS and biotin synthetases"/>
    <property type="match status" value="1"/>
</dbReference>
<dbReference type="CDD" id="cd16442">
    <property type="entry name" value="BPL"/>
    <property type="match status" value="1"/>
</dbReference>
<dbReference type="Pfam" id="PF02237">
    <property type="entry name" value="BPL_C"/>
    <property type="match status" value="1"/>
</dbReference>
<keyword evidence="1 7" id="KW-0436">Ligase</keyword>
<dbReference type="Pfam" id="PF03099">
    <property type="entry name" value="BPL_LplA_LipB"/>
    <property type="match status" value="1"/>
</dbReference>
<dbReference type="OrthoDB" id="9807064at2"/>
<evidence type="ECO:0000256" key="1">
    <source>
        <dbReference type="ARBA" id="ARBA00022598"/>
    </source>
</evidence>
<dbReference type="EC" id="6.3.4.15" evidence="5"/>
<protein>
    <recommendedName>
        <fullName evidence="5">biotin--[biotin carboxyl-carrier protein] ligase</fullName>
        <ecNumber evidence="5">6.3.4.15</ecNumber>
    </recommendedName>
</protein>
<gene>
    <name evidence="7" type="ORF">FHU29_000039</name>
</gene>
<dbReference type="Proteomes" id="UP000567922">
    <property type="component" value="Unassembled WGS sequence"/>
</dbReference>
<dbReference type="PANTHER" id="PTHR12835:SF5">
    <property type="entry name" value="BIOTIN--PROTEIN LIGASE"/>
    <property type="match status" value="1"/>
</dbReference>
<name>A0A839RG77_9ACTN</name>
<evidence type="ECO:0000259" key="6">
    <source>
        <dbReference type="PROSITE" id="PS51733"/>
    </source>
</evidence>